<protein>
    <submittedName>
        <fullName evidence="3">SIS domain protein</fullName>
    </submittedName>
</protein>
<dbReference type="Gene3D" id="3.40.50.10490">
    <property type="entry name" value="Glucose-6-phosphate isomerase like protein, domain 1"/>
    <property type="match status" value="2"/>
</dbReference>
<feature type="domain" description="SIS" evidence="2">
    <location>
        <begin position="188"/>
        <end position="324"/>
    </location>
</feature>
<name>A0A5B8HUS8_9VIRU</name>
<dbReference type="InterPro" id="IPR035490">
    <property type="entry name" value="GlmS/FrlB_SIS"/>
</dbReference>
<dbReference type="GO" id="GO:0006047">
    <property type="term" value="P:UDP-N-acetylglucosamine metabolic process"/>
    <property type="evidence" value="ECO:0007669"/>
    <property type="project" value="TreeGrafter"/>
</dbReference>
<dbReference type="EMBL" id="MK250085">
    <property type="protein sequence ID" value="QDY51649.1"/>
    <property type="molecule type" value="Genomic_DNA"/>
</dbReference>
<dbReference type="PROSITE" id="PS51464">
    <property type="entry name" value="SIS"/>
    <property type="match status" value="2"/>
</dbReference>
<dbReference type="CDD" id="cd05008">
    <property type="entry name" value="SIS_GlmS_GlmD_1"/>
    <property type="match status" value="1"/>
</dbReference>
<evidence type="ECO:0000313" key="3">
    <source>
        <dbReference type="EMBL" id="QDY51649.1"/>
    </source>
</evidence>
<dbReference type="GO" id="GO:0006487">
    <property type="term" value="P:protein N-linked glycosylation"/>
    <property type="evidence" value="ECO:0007669"/>
    <property type="project" value="TreeGrafter"/>
</dbReference>
<proteinExistence type="predicted"/>
<organism evidence="3">
    <name type="scientific">Mimiviridae sp. ChoanoV1</name>
    <dbReference type="NCBI Taxonomy" id="2596887"/>
    <lineage>
        <taxon>Viruses</taxon>
        <taxon>Varidnaviria</taxon>
        <taxon>Bamfordvirae</taxon>
        <taxon>Nucleocytoviricota</taxon>
        <taxon>Megaviricetes</taxon>
        <taxon>Imitervirales</taxon>
        <taxon>Schizomimiviridae</taxon>
    </lineage>
</organism>
<dbReference type="Pfam" id="PF01380">
    <property type="entry name" value="SIS"/>
    <property type="match status" value="2"/>
</dbReference>
<dbReference type="PANTHER" id="PTHR10937:SF0">
    <property type="entry name" value="GLUTAMINE--FRUCTOSE-6-PHOSPHATE TRANSAMINASE (ISOMERIZING)"/>
    <property type="match status" value="1"/>
</dbReference>
<dbReference type="InterPro" id="IPR001347">
    <property type="entry name" value="SIS_dom"/>
</dbReference>
<evidence type="ECO:0000256" key="1">
    <source>
        <dbReference type="ARBA" id="ARBA00022737"/>
    </source>
</evidence>
<feature type="domain" description="SIS" evidence="2">
    <location>
        <begin position="12"/>
        <end position="157"/>
    </location>
</feature>
<dbReference type="CDD" id="cd05009">
    <property type="entry name" value="SIS_GlmS_GlmD_2"/>
    <property type="match status" value="1"/>
</dbReference>
<dbReference type="GO" id="GO:0006002">
    <property type="term" value="P:fructose 6-phosphate metabolic process"/>
    <property type="evidence" value="ECO:0007669"/>
    <property type="project" value="TreeGrafter"/>
</dbReference>
<dbReference type="GO" id="GO:0004360">
    <property type="term" value="F:glutamine-fructose-6-phosphate transaminase (isomerizing) activity"/>
    <property type="evidence" value="ECO:0007669"/>
    <property type="project" value="TreeGrafter"/>
</dbReference>
<gene>
    <name evidence="3" type="ORF">1_34</name>
</gene>
<sequence length="334" mass="37862">MGNRLLDNNTIIFDNLDEINLKNIDNLILLGCGTSLYACEYGINFFKELCDFNLVVSYDGGEFSELDIPKNGSTMLILLSQSGETQDLYRCMKIGKDNNTVILSLVNVVNSLIARESDYVCYLNAGREEGVASTKCFTNQCIILSMLSIWFSQIHNKNEGERINIINDLRNIPSDIKKSIDICNKRNLYLELFKNDKIFVLGKGKSHSIAKEGSLKIKEISYIFTEGYSSSSLKHGTFALLDEKLPVIMLVPNNNFFYKNLNTYQEINSRNSPILVITDKYNSTFKNSIILPENKTFQDLLSVIPLQFIAYHLSISKNINPDRPRNLAKTVTVE</sequence>
<dbReference type="InterPro" id="IPR035466">
    <property type="entry name" value="GlmS/AgaS_SIS"/>
</dbReference>
<dbReference type="GO" id="GO:0097367">
    <property type="term" value="F:carbohydrate derivative binding"/>
    <property type="evidence" value="ECO:0007669"/>
    <property type="project" value="InterPro"/>
</dbReference>
<evidence type="ECO:0000259" key="2">
    <source>
        <dbReference type="PROSITE" id="PS51464"/>
    </source>
</evidence>
<dbReference type="PANTHER" id="PTHR10937">
    <property type="entry name" value="GLUCOSAMINE--FRUCTOSE-6-PHOSPHATE AMINOTRANSFERASE, ISOMERIZING"/>
    <property type="match status" value="1"/>
</dbReference>
<dbReference type="InterPro" id="IPR046348">
    <property type="entry name" value="SIS_dom_sf"/>
</dbReference>
<reference evidence="3" key="1">
    <citation type="submission" date="2018-11" db="EMBL/GenBank/DDBJ databases">
        <title>A distinct lineage of giant viruses engineers rhodopsin photosystems in predatory marine eukaryotes.</title>
        <authorList>
            <person name="Needham D.M."/>
            <person name="Yoshizawa S."/>
            <person name="Hosaka T."/>
            <person name="Poirier C."/>
            <person name="Choi C.-J."/>
            <person name="Hehenberger E."/>
            <person name="Irwin N.A.T."/>
            <person name="Wilken S."/>
            <person name="Yung C.-M."/>
            <person name="Bachy C."/>
            <person name="Kurihara R."/>
            <person name="Nakajima Y."/>
            <person name="Kojima K."/>
            <person name="Kimura-Someya T."/>
            <person name="Leonard G."/>
            <person name="Malmstrom R.R."/>
            <person name="Mende D."/>
            <person name="Olson D.K."/>
            <person name="Sudo Y."/>
            <person name="Sudek S."/>
            <person name="Richards T.A."/>
            <person name="DeLong E.F."/>
            <person name="Keeling P.J."/>
            <person name="Santoro A.E."/>
            <person name="Shirouzu M."/>
            <person name="Iwasaki W."/>
            <person name="Worden A.Z."/>
        </authorList>
    </citation>
    <scope>NUCLEOTIDE SEQUENCE</scope>
</reference>
<keyword evidence="1" id="KW-0677">Repeat</keyword>
<dbReference type="SUPFAM" id="SSF53697">
    <property type="entry name" value="SIS domain"/>
    <property type="match status" value="1"/>
</dbReference>
<accession>A0A5B8HUS8</accession>